<reference evidence="2 3" key="1">
    <citation type="submission" date="2015-03" db="EMBL/GenBank/DDBJ databases">
        <title>Genome sequencing of Methylobacterium variabile DSM 16961.</title>
        <authorList>
            <person name="Chaudhry V."/>
            <person name="Patil P.B."/>
        </authorList>
    </citation>
    <scope>NUCLEOTIDE SEQUENCE [LARGE SCALE GENOMIC DNA]</scope>
    <source>
        <strain evidence="2 3">DSM 16961</strain>
    </source>
</reference>
<dbReference type="InterPro" id="IPR050563">
    <property type="entry name" value="4-hydroxybenzoyl-CoA_TE"/>
</dbReference>
<dbReference type="CDD" id="cd00586">
    <property type="entry name" value="4HBT"/>
    <property type="match status" value="1"/>
</dbReference>
<dbReference type="Gene3D" id="3.10.129.10">
    <property type="entry name" value="Hotdog Thioesterase"/>
    <property type="match status" value="1"/>
</dbReference>
<dbReference type="EMBL" id="LABY01000131">
    <property type="protein sequence ID" value="KMO34713.1"/>
    <property type="molecule type" value="Genomic_DNA"/>
</dbReference>
<protein>
    <submittedName>
        <fullName evidence="2">Uncharacterized protein</fullName>
    </submittedName>
</protein>
<evidence type="ECO:0000313" key="3">
    <source>
        <dbReference type="Proteomes" id="UP000035955"/>
    </source>
</evidence>
<dbReference type="GO" id="GO:0047617">
    <property type="term" value="F:fatty acyl-CoA hydrolase activity"/>
    <property type="evidence" value="ECO:0007669"/>
    <property type="project" value="TreeGrafter"/>
</dbReference>
<dbReference type="PATRIC" id="fig|298794.3.peg.1002"/>
<dbReference type="RefSeq" id="WP_048445698.1">
    <property type="nucleotide sequence ID" value="NZ_LABY01000131.1"/>
</dbReference>
<dbReference type="PANTHER" id="PTHR31793:SF37">
    <property type="entry name" value="ACYL-COA THIOESTER HYDROLASE YBGC"/>
    <property type="match status" value="1"/>
</dbReference>
<gene>
    <name evidence="2" type="ORF">VQ02_18625</name>
</gene>
<dbReference type="AlphaFoldDB" id="A0A0J6SMT1"/>
<keyword evidence="3" id="KW-1185">Reference proteome</keyword>
<dbReference type="Pfam" id="PF13279">
    <property type="entry name" value="4HBT_2"/>
    <property type="match status" value="1"/>
</dbReference>
<proteinExistence type="predicted"/>
<keyword evidence="1" id="KW-0378">Hydrolase</keyword>
<name>A0A0J6SMT1_9HYPH</name>
<comment type="caution">
    <text evidence="2">The sequence shown here is derived from an EMBL/GenBank/DDBJ whole genome shotgun (WGS) entry which is preliminary data.</text>
</comment>
<sequence length="156" mass="17505">MTPPRDQAAEQVADHEGFTVTRTLTVEWGHCDPAGIVFNPRFFDFFDWSTALLCEAATGLKKAAMLARYDLVGIPLVETGARFLKPARYGDRVEIVSTVVEVGRSSFAVRHRLLNAGELAVEGRERRVWTGRHPEDPARMKAAPIPEELVRRFRGE</sequence>
<dbReference type="SUPFAM" id="SSF54637">
    <property type="entry name" value="Thioesterase/thiol ester dehydrase-isomerase"/>
    <property type="match status" value="1"/>
</dbReference>
<organism evidence="2 3">
    <name type="scientific">Methylobacterium variabile</name>
    <dbReference type="NCBI Taxonomy" id="298794"/>
    <lineage>
        <taxon>Bacteria</taxon>
        <taxon>Pseudomonadati</taxon>
        <taxon>Pseudomonadota</taxon>
        <taxon>Alphaproteobacteria</taxon>
        <taxon>Hyphomicrobiales</taxon>
        <taxon>Methylobacteriaceae</taxon>
        <taxon>Methylobacterium</taxon>
    </lineage>
</organism>
<accession>A0A0J6SMT1</accession>
<dbReference type="InterPro" id="IPR029069">
    <property type="entry name" value="HotDog_dom_sf"/>
</dbReference>
<dbReference type="PANTHER" id="PTHR31793">
    <property type="entry name" value="4-HYDROXYBENZOYL-COA THIOESTERASE FAMILY MEMBER"/>
    <property type="match status" value="1"/>
</dbReference>
<dbReference type="OrthoDB" id="7204167at2"/>
<evidence type="ECO:0000256" key="1">
    <source>
        <dbReference type="ARBA" id="ARBA00022801"/>
    </source>
</evidence>
<evidence type="ECO:0000313" key="2">
    <source>
        <dbReference type="EMBL" id="KMO34713.1"/>
    </source>
</evidence>
<dbReference type="Proteomes" id="UP000035955">
    <property type="component" value="Unassembled WGS sequence"/>
</dbReference>